<dbReference type="EMBL" id="JBEFKJ010000013">
    <property type="protein sequence ID" value="KAL2042614.1"/>
    <property type="molecule type" value="Genomic_DNA"/>
</dbReference>
<evidence type="ECO:0000256" key="2">
    <source>
        <dbReference type="SAM" id="Phobius"/>
    </source>
</evidence>
<organism evidence="3 4">
    <name type="scientific">Stereocaulon virgatum</name>
    <dbReference type="NCBI Taxonomy" id="373712"/>
    <lineage>
        <taxon>Eukaryota</taxon>
        <taxon>Fungi</taxon>
        <taxon>Dikarya</taxon>
        <taxon>Ascomycota</taxon>
        <taxon>Pezizomycotina</taxon>
        <taxon>Lecanoromycetes</taxon>
        <taxon>OSLEUM clade</taxon>
        <taxon>Lecanoromycetidae</taxon>
        <taxon>Lecanorales</taxon>
        <taxon>Lecanorineae</taxon>
        <taxon>Stereocaulaceae</taxon>
        <taxon>Stereocaulon</taxon>
    </lineage>
</organism>
<feature type="compositionally biased region" description="Polar residues" evidence="1">
    <location>
        <begin position="68"/>
        <end position="84"/>
    </location>
</feature>
<evidence type="ECO:0000313" key="3">
    <source>
        <dbReference type="EMBL" id="KAL2042614.1"/>
    </source>
</evidence>
<name>A0ABR4A9Q1_9LECA</name>
<gene>
    <name evidence="3" type="ORF">N7G274_004373</name>
</gene>
<accession>A0ABR4A9Q1</accession>
<sequence>MSTLPRIIIGIVMFALWLSLTTLVAITTALISIQTLLTRALRPAPDAPAVLDLPNSSSDLPPEWASDTRPSSPTPSLCTDTTIDSPGPATPRSISSYGSNEDETLGDAAAG</sequence>
<dbReference type="Proteomes" id="UP001590950">
    <property type="component" value="Unassembled WGS sequence"/>
</dbReference>
<keyword evidence="2" id="KW-0472">Membrane</keyword>
<feature type="region of interest" description="Disordered" evidence="1">
    <location>
        <begin position="48"/>
        <end position="111"/>
    </location>
</feature>
<reference evidence="3 4" key="1">
    <citation type="submission" date="2024-09" db="EMBL/GenBank/DDBJ databases">
        <title>Rethinking Asexuality: The Enigmatic Case of Functional Sexual Genes in Lepraria (Stereocaulaceae).</title>
        <authorList>
            <person name="Doellman M."/>
            <person name="Sun Y."/>
            <person name="Barcenas-Pena A."/>
            <person name="Lumbsch H.T."/>
            <person name="Grewe F."/>
        </authorList>
    </citation>
    <scope>NUCLEOTIDE SEQUENCE [LARGE SCALE GENOMIC DNA]</scope>
    <source>
        <strain evidence="3 4">Mercado 3170</strain>
    </source>
</reference>
<proteinExistence type="predicted"/>
<keyword evidence="2" id="KW-0812">Transmembrane</keyword>
<keyword evidence="2" id="KW-1133">Transmembrane helix</keyword>
<feature type="transmembrane region" description="Helical" evidence="2">
    <location>
        <begin position="6"/>
        <end position="33"/>
    </location>
</feature>
<keyword evidence="4" id="KW-1185">Reference proteome</keyword>
<comment type="caution">
    <text evidence="3">The sequence shown here is derived from an EMBL/GenBank/DDBJ whole genome shotgun (WGS) entry which is preliminary data.</text>
</comment>
<evidence type="ECO:0008006" key="5">
    <source>
        <dbReference type="Google" id="ProtNLM"/>
    </source>
</evidence>
<evidence type="ECO:0000256" key="1">
    <source>
        <dbReference type="SAM" id="MobiDB-lite"/>
    </source>
</evidence>
<protein>
    <recommendedName>
        <fullName evidence="5">ATP synthase F0 subunit 8</fullName>
    </recommendedName>
</protein>
<evidence type="ECO:0000313" key="4">
    <source>
        <dbReference type="Proteomes" id="UP001590950"/>
    </source>
</evidence>